<keyword evidence="3" id="KW-1185">Reference proteome</keyword>
<accession>A0AAD7F2U6</accession>
<evidence type="ECO:0000256" key="1">
    <source>
        <dbReference type="SAM" id="MobiDB-lite"/>
    </source>
</evidence>
<evidence type="ECO:0000313" key="2">
    <source>
        <dbReference type="EMBL" id="KAJ7361719.1"/>
    </source>
</evidence>
<dbReference type="EMBL" id="JARIHO010000005">
    <property type="protein sequence ID" value="KAJ7361719.1"/>
    <property type="molecule type" value="Genomic_DNA"/>
</dbReference>
<proteinExistence type="predicted"/>
<dbReference type="Proteomes" id="UP001218218">
    <property type="component" value="Unassembled WGS sequence"/>
</dbReference>
<feature type="compositionally biased region" description="Basic and acidic residues" evidence="1">
    <location>
        <begin position="113"/>
        <end position="142"/>
    </location>
</feature>
<feature type="compositionally biased region" description="Low complexity" evidence="1">
    <location>
        <begin position="158"/>
        <end position="167"/>
    </location>
</feature>
<protein>
    <submittedName>
        <fullName evidence="2">Uncharacterized protein</fullName>
    </submittedName>
</protein>
<evidence type="ECO:0000313" key="3">
    <source>
        <dbReference type="Proteomes" id="UP001218218"/>
    </source>
</evidence>
<feature type="region of interest" description="Disordered" evidence="1">
    <location>
        <begin position="1"/>
        <end position="185"/>
    </location>
</feature>
<feature type="compositionally biased region" description="Basic and acidic residues" evidence="1">
    <location>
        <begin position="51"/>
        <end position="76"/>
    </location>
</feature>
<gene>
    <name evidence="2" type="ORF">DFH08DRAFT_684089</name>
</gene>
<organism evidence="2 3">
    <name type="scientific">Mycena albidolilacea</name>
    <dbReference type="NCBI Taxonomy" id="1033008"/>
    <lineage>
        <taxon>Eukaryota</taxon>
        <taxon>Fungi</taxon>
        <taxon>Dikarya</taxon>
        <taxon>Basidiomycota</taxon>
        <taxon>Agaricomycotina</taxon>
        <taxon>Agaricomycetes</taxon>
        <taxon>Agaricomycetidae</taxon>
        <taxon>Agaricales</taxon>
        <taxon>Marasmiineae</taxon>
        <taxon>Mycenaceae</taxon>
        <taxon>Mycena</taxon>
    </lineage>
</organism>
<name>A0AAD7F2U6_9AGAR</name>
<feature type="region of interest" description="Disordered" evidence="1">
    <location>
        <begin position="241"/>
        <end position="263"/>
    </location>
</feature>
<sequence>MEPHEESALAIAPVSSDAKTAIHKEKTSRLKKADSPVPVLPTPSVSSDTKTVVHKETASRLKKAVDKQDDKPQTDKGKKRASQPPLGDEAPKSKKARIAEASGSRPSTQSRPKRVEVKPSRRTETRDAQSKGKKSARPDPRKPAPKTKQRKARPRSPSPSDSLSRSPSPSPEKPTQKPELDPELCGMLIECMATSRASSLPMSTLHKTVMQSYPSLKSRGSEHECLELIERVLESGTVAAGGSGVFGKVQRSGKDDSDPPLESQWFYVPERDQDQERAQLISSMMPRPAKRTTTKQYKQYYYRPLEKISRWDPEDEL</sequence>
<feature type="compositionally biased region" description="Basic and acidic residues" evidence="1">
    <location>
        <begin position="20"/>
        <end position="34"/>
    </location>
</feature>
<feature type="compositionally biased region" description="Basic residues" evidence="1">
    <location>
        <begin position="143"/>
        <end position="154"/>
    </location>
</feature>
<reference evidence="2" key="1">
    <citation type="submission" date="2023-03" db="EMBL/GenBank/DDBJ databases">
        <title>Massive genome expansion in bonnet fungi (Mycena s.s.) driven by repeated elements and novel gene families across ecological guilds.</title>
        <authorList>
            <consortium name="Lawrence Berkeley National Laboratory"/>
            <person name="Harder C.B."/>
            <person name="Miyauchi S."/>
            <person name="Viragh M."/>
            <person name="Kuo A."/>
            <person name="Thoen E."/>
            <person name="Andreopoulos B."/>
            <person name="Lu D."/>
            <person name="Skrede I."/>
            <person name="Drula E."/>
            <person name="Henrissat B."/>
            <person name="Morin E."/>
            <person name="Kohler A."/>
            <person name="Barry K."/>
            <person name="LaButti K."/>
            <person name="Morin E."/>
            <person name="Salamov A."/>
            <person name="Lipzen A."/>
            <person name="Mereny Z."/>
            <person name="Hegedus B."/>
            <person name="Baldrian P."/>
            <person name="Stursova M."/>
            <person name="Weitz H."/>
            <person name="Taylor A."/>
            <person name="Grigoriev I.V."/>
            <person name="Nagy L.G."/>
            <person name="Martin F."/>
            <person name="Kauserud H."/>
        </authorList>
    </citation>
    <scope>NUCLEOTIDE SEQUENCE</scope>
    <source>
        <strain evidence="2">CBHHK002</strain>
    </source>
</reference>
<dbReference type="AlphaFoldDB" id="A0AAD7F2U6"/>
<comment type="caution">
    <text evidence="2">The sequence shown here is derived from an EMBL/GenBank/DDBJ whole genome shotgun (WGS) entry which is preliminary data.</text>
</comment>